<feature type="region of interest" description="Disordered" evidence="1">
    <location>
        <begin position="109"/>
        <end position="135"/>
    </location>
</feature>
<dbReference type="Proteomes" id="UP000011087">
    <property type="component" value="Unassembled WGS sequence"/>
</dbReference>
<dbReference type="KEGG" id="gtt:GUITHDRAFT_102881"/>
<proteinExistence type="predicted"/>
<sequence length="135" mass="14269">MGAKFPGQAPNGAPPADLFNIWRNDYMLTPQQAAAEAAERKKNTLFDGVLPPFSNVGETTFGEVGTPTISGLGVARDFSTANPTSAYDVANFGKTIAVNPDVLINPKTGAGPDRAFFEKKGGNAPSQPRKRLFGK</sequence>
<keyword evidence="4" id="KW-1185">Reference proteome</keyword>
<evidence type="ECO:0000256" key="1">
    <source>
        <dbReference type="SAM" id="MobiDB-lite"/>
    </source>
</evidence>
<reference evidence="4" key="2">
    <citation type="submission" date="2012-11" db="EMBL/GenBank/DDBJ databases">
        <authorList>
            <person name="Kuo A."/>
            <person name="Curtis B.A."/>
            <person name="Tanifuji G."/>
            <person name="Burki F."/>
            <person name="Gruber A."/>
            <person name="Irimia M."/>
            <person name="Maruyama S."/>
            <person name="Arias M.C."/>
            <person name="Ball S.G."/>
            <person name="Gile G.H."/>
            <person name="Hirakawa Y."/>
            <person name="Hopkins J.F."/>
            <person name="Rensing S.A."/>
            <person name="Schmutz J."/>
            <person name="Symeonidi A."/>
            <person name="Elias M."/>
            <person name="Eveleigh R.J."/>
            <person name="Herman E.K."/>
            <person name="Klute M.J."/>
            <person name="Nakayama T."/>
            <person name="Obornik M."/>
            <person name="Reyes-Prieto A."/>
            <person name="Armbrust E.V."/>
            <person name="Aves S.J."/>
            <person name="Beiko R.G."/>
            <person name="Coutinho P."/>
            <person name="Dacks J.B."/>
            <person name="Durnford D.G."/>
            <person name="Fast N.M."/>
            <person name="Green B.R."/>
            <person name="Grisdale C."/>
            <person name="Hempe F."/>
            <person name="Henrissat B."/>
            <person name="Hoppner M.P."/>
            <person name="Ishida K.-I."/>
            <person name="Kim E."/>
            <person name="Koreny L."/>
            <person name="Kroth P.G."/>
            <person name="Liu Y."/>
            <person name="Malik S.-B."/>
            <person name="Maier U.G."/>
            <person name="McRose D."/>
            <person name="Mock T."/>
            <person name="Neilson J.A."/>
            <person name="Onodera N.T."/>
            <person name="Poole A.M."/>
            <person name="Pritham E.J."/>
            <person name="Richards T.A."/>
            <person name="Rocap G."/>
            <person name="Roy S.W."/>
            <person name="Sarai C."/>
            <person name="Schaack S."/>
            <person name="Shirato S."/>
            <person name="Slamovits C.H."/>
            <person name="Spencer D.F."/>
            <person name="Suzuki S."/>
            <person name="Worden A.Z."/>
            <person name="Zauner S."/>
            <person name="Barry K."/>
            <person name="Bell C."/>
            <person name="Bharti A.K."/>
            <person name="Crow J.A."/>
            <person name="Grimwood J."/>
            <person name="Kramer R."/>
            <person name="Lindquist E."/>
            <person name="Lucas S."/>
            <person name="Salamov A."/>
            <person name="McFadden G.I."/>
            <person name="Lane C.E."/>
            <person name="Keeling P.J."/>
            <person name="Gray M.W."/>
            <person name="Grigoriev I.V."/>
            <person name="Archibald J.M."/>
        </authorList>
    </citation>
    <scope>NUCLEOTIDE SEQUENCE</scope>
    <source>
        <strain evidence="4">CCMP2712</strain>
    </source>
</reference>
<evidence type="ECO:0000313" key="3">
    <source>
        <dbReference type="EnsemblProtists" id="EKX51620"/>
    </source>
</evidence>
<dbReference type="AlphaFoldDB" id="L1JTU0"/>
<gene>
    <name evidence="2" type="ORF">GUITHDRAFT_102881</name>
</gene>
<evidence type="ECO:0000313" key="4">
    <source>
        <dbReference type="Proteomes" id="UP000011087"/>
    </source>
</evidence>
<reference evidence="3" key="3">
    <citation type="submission" date="2016-03" db="UniProtKB">
        <authorList>
            <consortium name="EnsemblProtists"/>
        </authorList>
    </citation>
    <scope>IDENTIFICATION</scope>
</reference>
<dbReference type="RefSeq" id="XP_005838600.1">
    <property type="nucleotide sequence ID" value="XM_005838543.1"/>
</dbReference>
<dbReference type="EMBL" id="JH992975">
    <property type="protein sequence ID" value="EKX51620.1"/>
    <property type="molecule type" value="Genomic_DNA"/>
</dbReference>
<reference evidence="2 4" key="1">
    <citation type="journal article" date="2012" name="Nature">
        <title>Algal genomes reveal evolutionary mosaicism and the fate of nucleomorphs.</title>
        <authorList>
            <consortium name="DOE Joint Genome Institute"/>
            <person name="Curtis B.A."/>
            <person name="Tanifuji G."/>
            <person name="Burki F."/>
            <person name="Gruber A."/>
            <person name="Irimia M."/>
            <person name="Maruyama S."/>
            <person name="Arias M.C."/>
            <person name="Ball S.G."/>
            <person name="Gile G.H."/>
            <person name="Hirakawa Y."/>
            <person name="Hopkins J.F."/>
            <person name="Kuo A."/>
            <person name="Rensing S.A."/>
            <person name="Schmutz J."/>
            <person name="Symeonidi A."/>
            <person name="Elias M."/>
            <person name="Eveleigh R.J."/>
            <person name="Herman E.K."/>
            <person name="Klute M.J."/>
            <person name="Nakayama T."/>
            <person name="Obornik M."/>
            <person name="Reyes-Prieto A."/>
            <person name="Armbrust E.V."/>
            <person name="Aves S.J."/>
            <person name="Beiko R.G."/>
            <person name="Coutinho P."/>
            <person name="Dacks J.B."/>
            <person name="Durnford D.G."/>
            <person name="Fast N.M."/>
            <person name="Green B.R."/>
            <person name="Grisdale C.J."/>
            <person name="Hempel F."/>
            <person name="Henrissat B."/>
            <person name="Hoppner M.P."/>
            <person name="Ishida K."/>
            <person name="Kim E."/>
            <person name="Koreny L."/>
            <person name="Kroth P.G."/>
            <person name="Liu Y."/>
            <person name="Malik S.B."/>
            <person name="Maier U.G."/>
            <person name="McRose D."/>
            <person name="Mock T."/>
            <person name="Neilson J.A."/>
            <person name="Onodera N.T."/>
            <person name="Poole A.M."/>
            <person name="Pritham E.J."/>
            <person name="Richards T.A."/>
            <person name="Rocap G."/>
            <person name="Roy S.W."/>
            <person name="Sarai C."/>
            <person name="Schaack S."/>
            <person name="Shirato S."/>
            <person name="Slamovits C.H."/>
            <person name="Spencer D.F."/>
            <person name="Suzuki S."/>
            <person name="Worden A.Z."/>
            <person name="Zauner S."/>
            <person name="Barry K."/>
            <person name="Bell C."/>
            <person name="Bharti A.K."/>
            <person name="Crow J.A."/>
            <person name="Grimwood J."/>
            <person name="Kramer R."/>
            <person name="Lindquist E."/>
            <person name="Lucas S."/>
            <person name="Salamov A."/>
            <person name="McFadden G.I."/>
            <person name="Lane C.E."/>
            <person name="Keeling P.J."/>
            <person name="Gray M.W."/>
            <person name="Grigoriev I.V."/>
            <person name="Archibald J.M."/>
        </authorList>
    </citation>
    <scope>NUCLEOTIDE SEQUENCE</scope>
    <source>
        <strain evidence="2 4">CCMP2712</strain>
    </source>
</reference>
<dbReference type="GeneID" id="17308304"/>
<accession>L1JTU0</accession>
<protein>
    <submittedName>
        <fullName evidence="2 3">Uncharacterized protein</fullName>
    </submittedName>
</protein>
<dbReference type="HOGENOM" id="CLU_132346_0_0_1"/>
<dbReference type="PaxDb" id="55529-EKX51620"/>
<evidence type="ECO:0000313" key="2">
    <source>
        <dbReference type="EMBL" id="EKX51620.1"/>
    </source>
</evidence>
<dbReference type="EnsemblProtists" id="EKX51620">
    <property type="protein sequence ID" value="EKX51620"/>
    <property type="gene ID" value="GUITHDRAFT_102881"/>
</dbReference>
<organism evidence="2">
    <name type="scientific">Guillardia theta (strain CCMP2712)</name>
    <name type="common">Cryptophyte</name>
    <dbReference type="NCBI Taxonomy" id="905079"/>
    <lineage>
        <taxon>Eukaryota</taxon>
        <taxon>Cryptophyceae</taxon>
        <taxon>Pyrenomonadales</taxon>
        <taxon>Geminigeraceae</taxon>
        <taxon>Guillardia</taxon>
    </lineage>
</organism>
<name>L1JTU0_GUITC</name>